<name>A0A0F9FDR3_9ZZZZ</name>
<comment type="caution">
    <text evidence="3">The sequence shown here is derived from an EMBL/GenBank/DDBJ whole genome shotgun (WGS) entry which is preliminary data.</text>
</comment>
<dbReference type="Pfam" id="PF13476">
    <property type="entry name" value="AAA_23"/>
    <property type="match status" value="1"/>
</dbReference>
<dbReference type="InterPro" id="IPR038729">
    <property type="entry name" value="Rad50/SbcC_AAA"/>
</dbReference>
<organism evidence="3">
    <name type="scientific">marine sediment metagenome</name>
    <dbReference type="NCBI Taxonomy" id="412755"/>
    <lineage>
        <taxon>unclassified sequences</taxon>
        <taxon>metagenomes</taxon>
        <taxon>ecological metagenomes</taxon>
    </lineage>
</organism>
<proteinExistence type="predicted"/>
<accession>A0A0F9FDR3</accession>
<dbReference type="SUPFAM" id="SSF52540">
    <property type="entry name" value="P-loop containing nucleoside triphosphate hydrolases"/>
    <property type="match status" value="1"/>
</dbReference>
<gene>
    <name evidence="3" type="ORF">LCGC14_1963660</name>
</gene>
<dbReference type="Gene3D" id="3.40.50.300">
    <property type="entry name" value="P-loop containing nucleotide triphosphate hydrolases"/>
    <property type="match status" value="1"/>
</dbReference>
<dbReference type="EMBL" id="LAZR01021670">
    <property type="protein sequence ID" value="KKL84544.1"/>
    <property type="molecule type" value="Genomic_DNA"/>
</dbReference>
<dbReference type="AlphaFoldDB" id="A0A0F9FDR3"/>
<dbReference type="GO" id="GO:0006302">
    <property type="term" value="P:double-strand break repair"/>
    <property type="evidence" value="ECO:0007669"/>
    <property type="project" value="InterPro"/>
</dbReference>
<dbReference type="InterPro" id="IPR027417">
    <property type="entry name" value="P-loop_NTPase"/>
</dbReference>
<feature type="compositionally biased region" description="Basic and acidic residues" evidence="1">
    <location>
        <begin position="190"/>
        <end position="202"/>
    </location>
</feature>
<sequence>MEQTYRITNLQIENIKRIKAIDVTPQKDLVVIEGKNKAGKTSLMDSISYLLGGKILIPEQPIRTGEKEGYVEANFGDFTISRKWSNPYTSTLKIKTADGSSPGSPQAWLDEKIGSFALEVAELMNMKKDDRITVFKRITGLKLDDLKVKYERVQDDKRLEARRLEGLKKELSTLDDLPEKAETENFDALQEERKKKDKENDEYYTKMKDEEIKSESLQRYEDELLQINNRINELKLTLEGAEKDKKNVELFIGESEKVIIQIKEEKEKMPTWDLSEIDERMKKSNDAIELQYKYKRKETLATDVLVLGKEIEGYVVEMDKIKKEKSDRIKNTKLPIEGLEFDGDVIRYNNIEFEECSTAERIEIALAVAVEENPNIRVLLIREGSSLDESAVKRVKKLAKEHNFQIWIETVHSSDSSAIHIEEGEIKKGE</sequence>
<evidence type="ECO:0000256" key="1">
    <source>
        <dbReference type="SAM" id="MobiDB-lite"/>
    </source>
</evidence>
<evidence type="ECO:0000313" key="3">
    <source>
        <dbReference type="EMBL" id="KKL84544.1"/>
    </source>
</evidence>
<protein>
    <recommendedName>
        <fullName evidence="2">Rad50/SbcC-type AAA domain-containing protein</fullName>
    </recommendedName>
</protein>
<feature type="domain" description="Rad50/SbcC-type AAA" evidence="2">
    <location>
        <begin position="10"/>
        <end position="245"/>
    </location>
</feature>
<feature type="region of interest" description="Disordered" evidence="1">
    <location>
        <begin position="180"/>
        <end position="202"/>
    </location>
</feature>
<dbReference type="GO" id="GO:0016887">
    <property type="term" value="F:ATP hydrolysis activity"/>
    <property type="evidence" value="ECO:0007669"/>
    <property type="project" value="InterPro"/>
</dbReference>
<evidence type="ECO:0000259" key="2">
    <source>
        <dbReference type="Pfam" id="PF13476"/>
    </source>
</evidence>
<reference evidence="3" key="1">
    <citation type="journal article" date="2015" name="Nature">
        <title>Complex archaea that bridge the gap between prokaryotes and eukaryotes.</title>
        <authorList>
            <person name="Spang A."/>
            <person name="Saw J.H."/>
            <person name="Jorgensen S.L."/>
            <person name="Zaremba-Niedzwiedzka K."/>
            <person name="Martijn J."/>
            <person name="Lind A.E."/>
            <person name="van Eijk R."/>
            <person name="Schleper C."/>
            <person name="Guy L."/>
            <person name="Ettema T.J."/>
        </authorList>
    </citation>
    <scope>NUCLEOTIDE SEQUENCE</scope>
</reference>